<dbReference type="Proteomes" id="UP000022835">
    <property type="component" value="Unassembled WGS sequence"/>
</dbReference>
<evidence type="ECO:0000256" key="3">
    <source>
        <dbReference type="ARBA" id="ARBA00022592"/>
    </source>
</evidence>
<sequence length="367" mass="37690">MRRNGFRWTLCLMGAAALPLTACGSDNSQPGYAKSAHIECGGKQSLTASGSTAQANAIPVFVQAFTAACPGQTVVYTSNGSGAGVSEFLSKKTDFGGSDSALSQERGEYAAAQQRCGSPAWNIPVVFGPIAITYNLSDVPTLVLDGPTVAKIFNGGITRWDDPAIKALNPSAQLPSADILVVYRSDDSGTTDNFQRYLDAASGGAWGKGSGKTFNGGVGLAAKGNEGTSAAVRDTPGAVTYNEYSFAKTERLASAQIVTSAGPAAVPISADTVGKTISSATIIGQGNDLVLDTSKFYTPSSSGAYPIVLATYELVCSKYSDPATGQAVRAFLQSAVGPGQLHLEDHGYFALPPDFQAKVVAAANAVS</sequence>
<evidence type="ECO:0000259" key="7">
    <source>
        <dbReference type="Pfam" id="PF12849"/>
    </source>
</evidence>
<dbReference type="SUPFAM" id="SSF53850">
    <property type="entry name" value="Periplasmic binding protein-like II"/>
    <property type="match status" value="1"/>
</dbReference>
<evidence type="ECO:0000313" key="9">
    <source>
        <dbReference type="Proteomes" id="UP000022835"/>
    </source>
</evidence>
<dbReference type="Pfam" id="PF12849">
    <property type="entry name" value="PBP_like_2"/>
    <property type="match status" value="1"/>
</dbReference>
<evidence type="ECO:0000256" key="2">
    <source>
        <dbReference type="ARBA" id="ARBA00022448"/>
    </source>
</evidence>
<dbReference type="InterPro" id="IPR024370">
    <property type="entry name" value="PBP_domain"/>
</dbReference>
<dbReference type="PANTHER" id="PTHR42996:SF1">
    <property type="entry name" value="PHOSPHATE-BINDING PROTEIN PSTS"/>
    <property type="match status" value="1"/>
</dbReference>
<dbReference type="Gene3D" id="3.40.190.10">
    <property type="entry name" value="Periplasmic binding protein-like II"/>
    <property type="match status" value="2"/>
</dbReference>
<dbReference type="InterPro" id="IPR005673">
    <property type="entry name" value="ABC_phos-bd_PstS"/>
</dbReference>
<evidence type="ECO:0000256" key="4">
    <source>
        <dbReference type="PIRNR" id="PIRNR002756"/>
    </source>
</evidence>
<feature type="binding site" evidence="5">
    <location>
        <begin position="188"/>
        <end position="190"/>
    </location>
    <ligand>
        <name>phosphate</name>
        <dbReference type="ChEBI" id="CHEBI:43474"/>
    </ligand>
</feature>
<feature type="binding site" evidence="5">
    <location>
        <position position="81"/>
    </location>
    <ligand>
        <name>phosphate</name>
        <dbReference type="ChEBI" id="CHEBI:43474"/>
    </ligand>
</feature>
<dbReference type="eggNOG" id="COG0226">
    <property type="taxonomic scope" value="Bacteria"/>
</dbReference>
<dbReference type="NCBIfam" id="TIGR00975">
    <property type="entry name" value="3a0107s03"/>
    <property type="match status" value="1"/>
</dbReference>
<gene>
    <name evidence="8" type="ORF">Y900_030400</name>
</gene>
<feature type="binding site" evidence="5">
    <location>
        <begin position="51"/>
        <end position="53"/>
    </location>
    <ligand>
        <name>phosphate</name>
        <dbReference type="ChEBI" id="CHEBI:43474"/>
    </ligand>
</feature>
<keyword evidence="2 4" id="KW-0813">Transport</keyword>
<dbReference type="AlphaFoldDB" id="A0A064C8J2"/>
<dbReference type="STRING" id="1440774.Y900_030400"/>
<keyword evidence="3 4" id="KW-0592">Phosphate transport</keyword>
<evidence type="ECO:0000256" key="6">
    <source>
        <dbReference type="SAM" id="SignalP"/>
    </source>
</evidence>
<dbReference type="GO" id="GO:0042301">
    <property type="term" value="F:phosphate ion binding"/>
    <property type="evidence" value="ECO:0007669"/>
    <property type="project" value="InterPro"/>
</dbReference>
<evidence type="ECO:0000256" key="1">
    <source>
        <dbReference type="ARBA" id="ARBA00008725"/>
    </source>
</evidence>
<dbReference type="PIRSF" id="PIRSF002756">
    <property type="entry name" value="PstS"/>
    <property type="match status" value="1"/>
</dbReference>
<evidence type="ECO:0000256" key="5">
    <source>
        <dbReference type="PIRSR" id="PIRSR002756-1"/>
    </source>
</evidence>
<reference evidence="8" key="1">
    <citation type="submission" date="2014-05" db="EMBL/GenBank/DDBJ databases">
        <title>Genome sequence of Mycobacterium aromaticivorans strain JS19b1T (= DSM 45407T).</title>
        <authorList>
            <person name="Kwak Y."/>
            <person name="Park G.-S."/>
            <person name="Li Q.X."/>
            <person name="Lee S.-E."/>
            <person name="Shin J.-H."/>
        </authorList>
    </citation>
    <scope>NUCLEOTIDE SEQUENCE [LARGE SCALE GENOMIC DNA]</scope>
    <source>
        <strain evidence="8">JS19b1</strain>
    </source>
</reference>
<comment type="caution">
    <text evidence="8">The sequence shown here is derived from an EMBL/GenBank/DDBJ whole genome shotgun (WGS) entry which is preliminary data.</text>
</comment>
<feature type="binding site" evidence="5">
    <location>
        <position position="99"/>
    </location>
    <ligand>
        <name>phosphate</name>
        <dbReference type="ChEBI" id="CHEBI:43474"/>
    </ligand>
</feature>
<feature type="signal peptide" evidence="6">
    <location>
        <begin position="1"/>
        <end position="24"/>
    </location>
</feature>
<organism evidence="8 9">
    <name type="scientific">Mycolicibacterium aromaticivorans JS19b1 = JCM 16368</name>
    <dbReference type="NCBI Taxonomy" id="1440774"/>
    <lineage>
        <taxon>Bacteria</taxon>
        <taxon>Bacillati</taxon>
        <taxon>Actinomycetota</taxon>
        <taxon>Actinomycetes</taxon>
        <taxon>Mycobacteriales</taxon>
        <taxon>Mycobacteriaceae</taxon>
        <taxon>Mycolicibacterium</taxon>
    </lineage>
</organism>
<dbReference type="InterPro" id="IPR050962">
    <property type="entry name" value="Phosphate-bind_PstS"/>
</dbReference>
<accession>A0A064C8J2</accession>
<dbReference type="EMBL" id="JALN02000003">
    <property type="protein sequence ID" value="KDE96944.1"/>
    <property type="molecule type" value="Genomic_DNA"/>
</dbReference>
<feature type="chain" id="PRO_5039287474" description="Phosphate-binding protein" evidence="6">
    <location>
        <begin position="25"/>
        <end position="367"/>
    </location>
</feature>
<keyword evidence="9" id="KW-1185">Reference proteome</keyword>
<dbReference type="GO" id="GO:0035435">
    <property type="term" value="P:phosphate ion transmembrane transport"/>
    <property type="evidence" value="ECO:0007669"/>
    <property type="project" value="InterPro"/>
</dbReference>
<dbReference type="RefSeq" id="WP_036349646.1">
    <property type="nucleotide sequence ID" value="NZ_JALN02000003.1"/>
</dbReference>
<dbReference type="CDD" id="cd13565">
    <property type="entry name" value="PBP2_PstS"/>
    <property type="match status" value="1"/>
</dbReference>
<keyword evidence="6" id="KW-0732">Signal</keyword>
<comment type="similarity">
    <text evidence="1 4">Belongs to the PstS family.</text>
</comment>
<feature type="domain" description="PBP" evidence="7">
    <location>
        <begin position="44"/>
        <end position="333"/>
    </location>
</feature>
<dbReference type="PANTHER" id="PTHR42996">
    <property type="entry name" value="PHOSPHATE-BINDING PROTEIN PSTS"/>
    <property type="match status" value="1"/>
</dbReference>
<evidence type="ECO:0000313" key="8">
    <source>
        <dbReference type="EMBL" id="KDE96944.1"/>
    </source>
</evidence>
<dbReference type="GO" id="GO:0043190">
    <property type="term" value="C:ATP-binding cassette (ABC) transporter complex"/>
    <property type="evidence" value="ECO:0007669"/>
    <property type="project" value="InterPro"/>
</dbReference>
<proteinExistence type="inferred from homology"/>
<name>A0A064C8J2_9MYCO</name>
<protein>
    <recommendedName>
        <fullName evidence="4">Phosphate-binding protein</fullName>
    </recommendedName>
</protein>